<dbReference type="PIRSF" id="PIRSF005610">
    <property type="entry name" value="SirB"/>
    <property type="match status" value="1"/>
</dbReference>
<evidence type="ECO:0000313" key="2">
    <source>
        <dbReference type="EMBL" id="QIZ77083.1"/>
    </source>
</evidence>
<keyword evidence="1" id="KW-0812">Transmembrane</keyword>
<dbReference type="Pfam" id="PF04247">
    <property type="entry name" value="SirB"/>
    <property type="match status" value="1"/>
</dbReference>
<dbReference type="PANTHER" id="PTHR39594:SF1">
    <property type="entry name" value="PROTEIN YCHQ"/>
    <property type="match status" value="1"/>
</dbReference>
<gene>
    <name evidence="2" type="ORF">HER31_09415</name>
</gene>
<keyword evidence="1" id="KW-1133">Transmembrane helix</keyword>
<dbReference type="RefSeq" id="WP_168660344.1">
    <property type="nucleotide sequence ID" value="NZ_CP051180.1"/>
</dbReference>
<feature type="transmembrane region" description="Helical" evidence="1">
    <location>
        <begin position="6"/>
        <end position="27"/>
    </location>
</feature>
<organism evidence="2 3">
    <name type="scientific">Ferrimonas lipolytica</name>
    <dbReference type="NCBI Taxonomy" id="2724191"/>
    <lineage>
        <taxon>Bacteria</taxon>
        <taxon>Pseudomonadati</taxon>
        <taxon>Pseudomonadota</taxon>
        <taxon>Gammaproteobacteria</taxon>
        <taxon>Alteromonadales</taxon>
        <taxon>Ferrimonadaceae</taxon>
        <taxon>Ferrimonas</taxon>
    </lineage>
</organism>
<dbReference type="EMBL" id="CP051180">
    <property type="protein sequence ID" value="QIZ77083.1"/>
    <property type="molecule type" value="Genomic_DNA"/>
</dbReference>
<evidence type="ECO:0000256" key="1">
    <source>
        <dbReference type="SAM" id="Phobius"/>
    </source>
</evidence>
<name>A0A6H1UFI3_9GAMM</name>
<keyword evidence="3" id="KW-1185">Reference proteome</keyword>
<feature type="transmembrane region" description="Helical" evidence="1">
    <location>
        <begin position="97"/>
        <end position="117"/>
    </location>
</feature>
<dbReference type="KEGG" id="fes:HER31_09415"/>
<proteinExistence type="predicted"/>
<reference evidence="2 3" key="1">
    <citation type="submission" date="2020-04" db="EMBL/GenBank/DDBJ databases">
        <title>Ferrimonas sp. S7 isolated from sea water.</title>
        <authorList>
            <person name="Bae S.S."/>
            <person name="Baek K."/>
        </authorList>
    </citation>
    <scope>NUCLEOTIDE SEQUENCE [LARGE SCALE GENOMIC DNA]</scope>
    <source>
        <strain evidence="2 3">S7</strain>
    </source>
</reference>
<evidence type="ECO:0000313" key="3">
    <source>
        <dbReference type="Proteomes" id="UP000501602"/>
    </source>
</evidence>
<feature type="transmembrane region" description="Helical" evidence="1">
    <location>
        <begin position="72"/>
        <end position="90"/>
    </location>
</feature>
<feature type="transmembrane region" description="Helical" evidence="1">
    <location>
        <begin position="39"/>
        <end position="60"/>
    </location>
</feature>
<sequence>MPYEAFKHIHFTVIGASIALFILRFIWVMKGSEMMQKKWVKIVPHIVDTLLILSGIALIYVTGFTPTNSPWLFEKLIALVAYIVLGFFTLKLERGKLFRTFAFLGALGWLFYMAKLAQTKMPILFM</sequence>
<accession>A0A6H1UFI3</accession>
<keyword evidence="1" id="KW-0472">Membrane</keyword>
<dbReference type="InterPro" id="IPR007360">
    <property type="entry name" value="SirB"/>
</dbReference>
<dbReference type="Proteomes" id="UP000501602">
    <property type="component" value="Chromosome"/>
</dbReference>
<dbReference type="GO" id="GO:0005886">
    <property type="term" value="C:plasma membrane"/>
    <property type="evidence" value="ECO:0007669"/>
    <property type="project" value="TreeGrafter"/>
</dbReference>
<dbReference type="AlphaFoldDB" id="A0A6H1UFI3"/>
<protein>
    <submittedName>
        <fullName evidence="2">SirB2 family protein</fullName>
    </submittedName>
</protein>
<dbReference type="PANTHER" id="PTHR39594">
    <property type="entry name" value="PROTEIN YCHQ"/>
    <property type="match status" value="1"/>
</dbReference>